<dbReference type="Pfam" id="PF00782">
    <property type="entry name" value="DSPc"/>
    <property type="match status" value="1"/>
</dbReference>
<dbReference type="VEuPathDB" id="FungiDB:SCODWIG_00264"/>
<dbReference type="GO" id="GO:0005829">
    <property type="term" value="C:cytosol"/>
    <property type="evidence" value="ECO:0007669"/>
    <property type="project" value="TreeGrafter"/>
</dbReference>
<protein>
    <recommendedName>
        <fullName evidence="1">phosphatidylinositol-3,4,5-trisphosphate 3-phosphatase</fullName>
        <ecNumber evidence="1">3.1.3.67</ecNumber>
    </recommendedName>
</protein>
<gene>
    <name evidence="6" type="ORF">SCODWIG_00264</name>
</gene>
<sequence length="557" mass="64573">MESSILRNSEKLIKTIYSSPLNTMNTECDHTIQSDIQTSTIVLRLELNDNPYNADISKFRSTENFFTKDSSSKEIKKISSIKNLKLPLDISYISDRLIVGSYPVTKYPKLLYRNKLEDVIQFLNQAHGHNRWKIFNLKVEQSDSDYTDNELLSIINSFKDANKQVALTNYENNESITLPLTSNSTNTDTTNQNSPRLGWFEMASEKLKKTMSYSNTGSYNRSYEKPQNLRYNKNNAASNISQYLNRCGWMDHAPPTFLNLQKIIDNMKQWLDDCGENICFVHCKMGKGRSGVIATAYMMKYDNLCLKDALEIFKNTRFKPGVSRGITIPSQLRYLSYHEQYLSFKKESDRLDIIKILNSESSILLQFQIRQIRILKPSNLLFDKKLREELIFEINFECVNSHNMNKIEPLFKYVFNFSDYLLNLNGNIVMETATNGNKLLIFKENKCLKVGISDVRITFSLKTKSKHTILNNVSKYSSYSYFWLNFYWETLSCSVKTHEPQYYLLGSLQKEQANKVRGFSMGQYQINWNTLDGSGGINGNLHKGLKLFDKIEIDWAV</sequence>
<dbReference type="OrthoDB" id="16692at2759"/>
<dbReference type="Gene3D" id="3.90.190.10">
    <property type="entry name" value="Protein tyrosine phosphatase superfamily"/>
    <property type="match status" value="2"/>
</dbReference>
<accession>A0A376B1G4</accession>
<dbReference type="InterPro" id="IPR029023">
    <property type="entry name" value="Tensin_phosphatase"/>
</dbReference>
<evidence type="ECO:0000256" key="3">
    <source>
        <dbReference type="ARBA" id="ARBA00022912"/>
    </source>
</evidence>
<dbReference type="PROSITE" id="PS51181">
    <property type="entry name" value="PPASE_TENSIN"/>
    <property type="match status" value="1"/>
</dbReference>
<dbReference type="SMART" id="SM00195">
    <property type="entry name" value="DSPc"/>
    <property type="match status" value="1"/>
</dbReference>
<dbReference type="EMBL" id="UFAJ01000019">
    <property type="protein sequence ID" value="SSD58503.1"/>
    <property type="molecule type" value="Genomic_DNA"/>
</dbReference>
<dbReference type="GO" id="GO:0042995">
    <property type="term" value="C:cell projection"/>
    <property type="evidence" value="ECO:0007669"/>
    <property type="project" value="TreeGrafter"/>
</dbReference>
<proteinExistence type="predicted"/>
<evidence type="ECO:0000313" key="6">
    <source>
        <dbReference type="EMBL" id="SSD58503.1"/>
    </source>
</evidence>
<dbReference type="GO" id="GO:0046856">
    <property type="term" value="P:phosphatidylinositol dephosphorylation"/>
    <property type="evidence" value="ECO:0007669"/>
    <property type="project" value="TreeGrafter"/>
</dbReference>
<dbReference type="GO" id="GO:0043491">
    <property type="term" value="P:phosphatidylinositol 3-kinase/protein kinase B signal transduction"/>
    <property type="evidence" value="ECO:0007669"/>
    <property type="project" value="TreeGrafter"/>
</dbReference>
<dbReference type="PROSITE" id="PS50056">
    <property type="entry name" value="TYR_PHOSPHATASE_2"/>
    <property type="match status" value="1"/>
</dbReference>
<dbReference type="InterPro" id="IPR029021">
    <property type="entry name" value="Prot-tyrosine_phosphatase-like"/>
</dbReference>
<feature type="domain" description="Phosphatase tensin-type" evidence="5">
    <location>
        <begin position="79"/>
        <end position="345"/>
    </location>
</feature>
<dbReference type="SMART" id="SM00404">
    <property type="entry name" value="PTPc_motif"/>
    <property type="match status" value="1"/>
</dbReference>
<name>A0A376B1G4_9ASCO</name>
<dbReference type="Proteomes" id="UP000262825">
    <property type="component" value="Unassembled WGS sequence"/>
</dbReference>
<dbReference type="InterPro" id="IPR016130">
    <property type="entry name" value="Tyr_Pase_AS"/>
</dbReference>
<dbReference type="SUPFAM" id="SSF52799">
    <property type="entry name" value="(Phosphotyrosine protein) phosphatases II"/>
    <property type="match status" value="1"/>
</dbReference>
<organism evidence="6 7">
    <name type="scientific">Saccharomycodes ludwigii</name>
    <dbReference type="NCBI Taxonomy" id="36035"/>
    <lineage>
        <taxon>Eukaryota</taxon>
        <taxon>Fungi</taxon>
        <taxon>Dikarya</taxon>
        <taxon>Ascomycota</taxon>
        <taxon>Saccharomycotina</taxon>
        <taxon>Saccharomycetes</taxon>
        <taxon>Saccharomycodales</taxon>
        <taxon>Saccharomycodaceae</taxon>
        <taxon>Saccharomycodes</taxon>
    </lineage>
</organism>
<evidence type="ECO:0000256" key="2">
    <source>
        <dbReference type="ARBA" id="ARBA00022801"/>
    </source>
</evidence>
<dbReference type="PROSITE" id="PS00383">
    <property type="entry name" value="TYR_PHOSPHATASE_1"/>
    <property type="match status" value="1"/>
</dbReference>
<keyword evidence="3" id="KW-0904">Protein phosphatase</keyword>
<evidence type="ECO:0000256" key="1">
    <source>
        <dbReference type="ARBA" id="ARBA00013015"/>
    </source>
</evidence>
<evidence type="ECO:0000259" key="4">
    <source>
        <dbReference type="PROSITE" id="PS50056"/>
    </source>
</evidence>
<feature type="domain" description="Tyrosine specific protein phosphatases" evidence="4">
    <location>
        <begin position="258"/>
        <end position="317"/>
    </location>
</feature>
<dbReference type="InterPro" id="IPR051281">
    <property type="entry name" value="Dual-spec_lipid-protein_phosph"/>
</dbReference>
<reference evidence="7" key="1">
    <citation type="submission" date="2018-06" db="EMBL/GenBank/DDBJ databases">
        <authorList>
            <person name="Guldener U."/>
        </authorList>
    </citation>
    <scope>NUCLEOTIDE SEQUENCE [LARGE SCALE GENOMIC DNA]</scope>
    <source>
        <strain evidence="7">UTAD17</strain>
    </source>
</reference>
<dbReference type="InterPro" id="IPR000387">
    <property type="entry name" value="Tyr_Pase_dom"/>
</dbReference>
<keyword evidence="7" id="KW-1185">Reference proteome</keyword>
<dbReference type="PANTHER" id="PTHR12305:SF81">
    <property type="entry name" value="PHOSPHATIDYLINOSITOL 3,4,5-TRISPHOSPHATE 3-PHOSPHATASE AND DUAL-SPECIFICITY PROTEIN PHOSPHATASE PTEN"/>
    <property type="match status" value="1"/>
</dbReference>
<dbReference type="PANTHER" id="PTHR12305">
    <property type="entry name" value="PHOSPHATASE WITH HOMOLOGY TO TENSIN"/>
    <property type="match status" value="1"/>
</dbReference>
<dbReference type="CDD" id="cd14497">
    <property type="entry name" value="PTP_PTEN-like"/>
    <property type="match status" value="1"/>
</dbReference>
<dbReference type="GO" id="GO:0005634">
    <property type="term" value="C:nucleus"/>
    <property type="evidence" value="ECO:0007669"/>
    <property type="project" value="TreeGrafter"/>
</dbReference>
<evidence type="ECO:0000259" key="5">
    <source>
        <dbReference type="PROSITE" id="PS51181"/>
    </source>
</evidence>
<dbReference type="AlphaFoldDB" id="A0A376B1G4"/>
<dbReference type="GO" id="GO:0016314">
    <property type="term" value="F:phosphatidylinositol-3,4,5-trisphosphate 3-phosphatase activity"/>
    <property type="evidence" value="ECO:0007669"/>
    <property type="project" value="UniProtKB-EC"/>
</dbReference>
<dbReference type="InterPro" id="IPR003595">
    <property type="entry name" value="Tyr_Pase_cat"/>
</dbReference>
<dbReference type="InterPro" id="IPR020422">
    <property type="entry name" value="TYR_PHOSPHATASE_DUAL_dom"/>
</dbReference>
<dbReference type="InterPro" id="IPR000340">
    <property type="entry name" value="Dual-sp_phosphatase_cat-dom"/>
</dbReference>
<dbReference type="GO" id="GO:0005886">
    <property type="term" value="C:plasma membrane"/>
    <property type="evidence" value="ECO:0007669"/>
    <property type="project" value="TreeGrafter"/>
</dbReference>
<dbReference type="GO" id="GO:0004725">
    <property type="term" value="F:protein tyrosine phosphatase activity"/>
    <property type="evidence" value="ECO:0007669"/>
    <property type="project" value="TreeGrafter"/>
</dbReference>
<evidence type="ECO:0000313" key="7">
    <source>
        <dbReference type="Proteomes" id="UP000262825"/>
    </source>
</evidence>
<keyword evidence="2" id="KW-0378">Hydrolase</keyword>
<dbReference type="GO" id="GO:0051896">
    <property type="term" value="P:regulation of phosphatidylinositol 3-kinase/protein kinase B signal transduction"/>
    <property type="evidence" value="ECO:0007669"/>
    <property type="project" value="TreeGrafter"/>
</dbReference>
<dbReference type="EC" id="3.1.3.67" evidence="1"/>